<feature type="transmembrane region" description="Helical" evidence="7">
    <location>
        <begin position="98"/>
        <end position="121"/>
    </location>
</feature>
<dbReference type="Pfam" id="PF19300">
    <property type="entry name" value="BPD_transp_1_N"/>
    <property type="match status" value="1"/>
</dbReference>
<reference evidence="9 10" key="1">
    <citation type="journal article" date="2008" name="Appl. Environ. Microbiol.">
        <title>Genomic insights into Mn(II) oxidation by the marine alphaproteobacterium Aurantimonas sp. strain SI85-9A1.</title>
        <authorList>
            <person name="Dick G.J."/>
            <person name="Podell S."/>
            <person name="Johnson H.A."/>
            <person name="Rivera-Espinoza Y."/>
            <person name="Bernier-Latmani R."/>
            <person name="McCarthy J.K."/>
            <person name="Torpey J.W."/>
            <person name="Clement B.G."/>
            <person name="Gaasterland T."/>
            <person name="Tebo B.M."/>
        </authorList>
    </citation>
    <scope>NUCLEOTIDE SEQUENCE [LARGE SCALE GENOMIC DNA]</scope>
    <source>
        <strain evidence="9 10">SI85-9A1</strain>
    </source>
</reference>
<dbReference type="InterPro" id="IPR045621">
    <property type="entry name" value="BPD_transp_1_N"/>
</dbReference>
<evidence type="ECO:0000256" key="6">
    <source>
        <dbReference type="ARBA" id="ARBA00023136"/>
    </source>
</evidence>
<dbReference type="PROSITE" id="PS50928">
    <property type="entry name" value="ABC_TM1"/>
    <property type="match status" value="1"/>
</dbReference>
<keyword evidence="3" id="KW-1003">Cell membrane</keyword>
<feature type="transmembrane region" description="Helical" evidence="7">
    <location>
        <begin position="272"/>
        <end position="294"/>
    </location>
</feature>
<accession>Q1YLC7</accession>
<sequence>MLFFILKRLLVTFLVVAVTSVIAFLLVHMSGDPAAAMAGEGASASDIAAVRELFGFDRPLILQYLDWIGRLLQGDFGRSYYLRMDVVDVLAEHVPVTATLGVLALTFALALSIPLGVLAALRPNTVIDRISLWLAVAGQALPSFLFALGLMYLFGVYLRWLPISGDSTWAHFIMPSVALGYYATPAIMRLTRSGMLDVMQADHVRTARAYGLTPWRVVVRHGLRHAIVPVVSLAAVQLGFMLGGSIVIETIFSLKGIGHLAWESIQRADIEVIQAILLLIAVAYAILTLVADLLNAALDPRIRIS</sequence>
<dbReference type="AlphaFoldDB" id="Q1YLC7"/>
<dbReference type="Gene3D" id="1.10.3720.10">
    <property type="entry name" value="MetI-like"/>
    <property type="match status" value="1"/>
</dbReference>
<keyword evidence="6 7" id="KW-0472">Membrane</keyword>
<dbReference type="CDD" id="cd06261">
    <property type="entry name" value="TM_PBP2"/>
    <property type="match status" value="1"/>
</dbReference>
<evidence type="ECO:0000256" key="1">
    <source>
        <dbReference type="ARBA" id="ARBA00004651"/>
    </source>
</evidence>
<comment type="similarity">
    <text evidence="7">Belongs to the binding-protein-dependent transport system permease family.</text>
</comment>
<keyword evidence="2 7" id="KW-0813">Transport</keyword>
<dbReference type="SUPFAM" id="SSF161098">
    <property type="entry name" value="MetI-like"/>
    <property type="match status" value="1"/>
</dbReference>
<dbReference type="InterPro" id="IPR000515">
    <property type="entry name" value="MetI-like"/>
</dbReference>
<proteinExistence type="inferred from homology"/>
<dbReference type="EMBL" id="AAPJ01000001">
    <property type="protein sequence ID" value="EAS51804.1"/>
    <property type="molecule type" value="Genomic_DNA"/>
</dbReference>
<feature type="transmembrane region" description="Helical" evidence="7">
    <location>
        <begin position="169"/>
        <end position="190"/>
    </location>
</feature>
<feature type="transmembrane region" description="Helical" evidence="7">
    <location>
        <begin position="226"/>
        <end position="252"/>
    </location>
</feature>
<dbReference type="BioCyc" id="AURANTIMONAS:SI859A1_02620-MONOMER"/>
<evidence type="ECO:0000256" key="7">
    <source>
        <dbReference type="RuleBase" id="RU363032"/>
    </source>
</evidence>
<dbReference type="PANTHER" id="PTHR43163:SF2">
    <property type="entry name" value="ABC TRANSPORTER PERMEASE PROTEIN"/>
    <property type="match status" value="1"/>
</dbReference>
<protein>
    <submittedName>
        <fullName evidence="9">Putative permease protein, ABC-type oligopeptide transporter</fullName>
    </submittedName>
</protein>
<evidence type="ECO:0000256" key="2">
    <source>
        <dbReference type="ARBA" id="ARBA00022448"/>
    </source>
</evidence>
<comment type="subcellular location">
    <subcellularLocation>
        <location evidence="1 7">Cell membrane</location>
        <topology evidence="1 7">Multi-pass membrane protein</topology>
    </subcellularLocation>
</comment>
<dbReference type="OrthoDB" id="7375736at2"/>
<keyword evidence="10" id="KW-1185">Reference proteome</keyword>
<feature type="transmembrane region" description="Helical" evidence="7">
    <location>
        <begin position="133"/>
        <end position="157"/>
    </location>
</feature>
<feature type="domain" description="ABC transmembrane type-1" evidence="8">
    <location>
        <begin position="94"/>
        <end position="295"/>
    </location>
</feature>
<evidence type="ECO:0000256" key="5">
    <source>
        <dbReference type="ARBA" id="ARBA00022989"/>
    </source>
</evidence>
<evidence type="ECO:0000313" key="9">
    <source>
        <dbReference type="EMBL" id="EAS51804.1"/>
    </source>
</evidence>
<keyword evidence="4 7" id="KW-0812">Transmembrane</keyword>
<dbReference type="InterPro" id="IPR035906">
    <property type="entry name" value="MetI-like_sf"/>
</dbReference>
<evidence type="ECO:0000259" key="8">
    <source>
        <dbReference type="PROSITE" id="PS50928"/>
    </source>
</evidence>
<keyword evidence="5 7" id="KW-1133">Transmembrane helix</keyword>
<name>Q1YLC7_AURMS</name>
<gene>
    <name evidence="9" type="ORF">SI859A1_02620</name>
</gene>
<evidence type="ECO:0000256" key="4">
    <source>
        <dbReference type="ARBA" id="ARBA00022692"/>
    </source>
</evidence>
<dbReference type="RefSeq" id="WP_009210442.1">
    <property type="nucleotide sequence ID" value="NZ_BBWP01000002.1"/>
</dbReference>
<dbReference type="Proteomes" id="UP000000321">
    <property type="component" value="Unassembled WGS sequence"/>
</dbReference>
<dbReference type="GO" id="GO:0005886">
    <property type="term" value="C:plasma membrane"/>
    <property type="evidence" value="ECO:0007669"/>
    <property type="project" value="UniProtKB-SubCell"/>
</dbReference>
<dbReference type="HOGENOM" id="CLU_036879_0_2_5"/>
<evidence type="ECO:0000256" key="3">
    <source>
        <dbReference type="ARBA" id="ARBA00022475"/>
    </source>
</evidence>
<evidence type="ECO:0000313" key="10">
    <source>
        <dbReference type="Proteomes" id="UP000000321"/>
    </source>
</evidence>
<dbReference type="GO" id="GO:0055085">
    <property type="term" value="P:transmembrane transport"/>
    <property type="evidence" value="ECO:0007669"/>
    <property type="project" value="InterPro"/>
</dbReference>
<organism evidence="9 10">
    <name type="scientific">Aurantimonas manganoxydans (strain ATCC BAA-1229 / DSM 21871 / SI85-9A1)</name>
    <dbReference type="NCBI Taxonomy" id="287752"/>
    <lineage>
        <taxon>Bacteria</taxon>
        <taxon>Pseudomonadati</taxon>
        <taxon>Pseudomonadota</taxon>
        <taxon>Alphaproteobacteria</taxon>
        <taxon>Hyphomicrobiales</taxon>
        <taxon>Aurantimonadaceae</taxon>
        <taxon>Aurantimonas</taxon>
    </lineage>
</organism>
<dbReference type="Pfam" id="PF00528">
    <property type="entry name" value="BPD_transp_1"/>
    <property type="match status" value="1"/>
</dbReference>
<dbReference type="PANTHER" id="PTHR43163">
    <property type="entry name" value="DIPEPTIDE TRANSPORT SYSTEM PERMEASE PROTEIN DPPB-RELATED"/>
    <property type="match status" value="1"/>
</dbReference>
<comment type="caution">
    <text evidence="9">The sequence shown here is derived from an EMBL/GenBank/DDBJ whole genome shotgun (WGS) entry which is preliminary data.</text>
</comment>